<gene>
    <name evidence="3" type="ORF">NUH29_14095</name>
</gene>
<evidence type="ECO:0000313" key="4">
    <source>
        <dbReference type="Proteomes" id="UP001205337"/>
    </source>
</evidence>
<feature type="signal peptide" evidence="2">
    <location>
        <begin position="1"/>
        <end position="17"/>
    </location>
</feature>
<evidence type="ECO:0000256" key="1">
    <source>
        <dbReference type="SAM" id="MobiDB-lite"/>
    </source>
</evidence>
<feature type="region of interest" description="Disordered" evidence="1">
    <location>
        <begin position="31"/>
        <end position="64"/>
    </location>
</feature>
<keyword evidence="2" id="KW-0732">Signal</keyword>
<name>A0ABT1ZIZ2_9MICO</name>
<dbReference type="Proteomes" id="UP001205337">
    <property type="component" value="Unassembled WGS sequence"/>
</dbReference>
<feature type="compositionally biased region" description="Polar residues" evidence="1">
    <location>
        <begin position="32"/>
        <end position="61"/>
    </location>
</feature>
<reference evidence="3 4" key="1">
    <citation type="submission" date="2022-08" db="EMBL/GenBank/DDBJ databases">
        <authorList>
            <person name="Li F."/>
        </authorList>
    </citation>
    <scope>NUCLEOTIDE SEQUENCE [LARGE SCALE GENOMIC DNA]</scope>
    <source>
        <strain evidence="3 4">10F1B-8-1</strain>
    </source>
</reference>
<dbReference type="RefSeq" id="WP_258799873.1">
    <property type="nucleotide sequence ID" value="NZ_JANTHX010000008.1"/>
</dbReference>
<feature type="chain" id="PRO_5045248757" evidence="2">
    <location>
        <begin position="18"/>
        <end position="197"/>
    </location>
</feature>
<comment type="caution">
    <text evidence="3">The sequence shown here is derived from an EMBL/GenBank/DDBJ whole genome shotgun (WGS) entry which is preliminary data.</text>
</comment>
<evidence type="ECO:0000256" key="2">
    <source>
        <dbReference type="SAM" id="SignalP"/>
    </source>
</evidence>
<keyword evidence="4" id="KW-1185">Reference proteome</keyword>
<dbReference type="PROSITE" id="PS51257">
    <property type="entry name" value="PROKAR_LIPOPROTEIN"/>
    <property type="match status" value="1"/>
</dbReference>
<accession>A0ABT1ZIZ2</accession>
<dbReference type="EMBL" id="JANTHX010000008">
    <property type="protein sequence ID" value="MCS0500679.1"/>
    <property type="molecule type" value="Genomic_DNA"/>
</dbReference>
<organism evidence="3 4">
    <name type="scientific">Protaetiibacter mangrovi</name>
    <dbReference type="NCBI Taxonomy" id="2970926"/>
    <lineage>
        <taxon>Bacteria</taxon>
        <taxon>Bacillati</taxon>
        <taxon>Actinomycetota</taxon>
        <taxon>Actinomycetes</taxon>
        <taxon>Micrococcales</taxon>
        <taxon>Microbacteriaceae</taxon>
        <taxon>Protaetiibacter</taxon>
    </lineage>
</organism>
<protein>
    <submittedName>
        <fullName evidence="3">DUF3558 domain-containing protein</fullName>
    </submittedName>
</protein>
<proteinExistence type="predicted"/>
<sequence>MSRRSPALVSSASVLLAASVLLTGCGVPDPAPSTSADASGTPAPSGSATPTASPGDATSTPVDVPCDTLVTGQAMYDYNPNFSLLPSWTPDAGTPAAEAADAEGVVCRWRNDTSGETIDISVASLNGAALDEKANETFSQSTMVPTYGGDEGYFAVGGGGGEAVVFDGSYWIVVSSTLFYEPGDAEPIVAAVLSALP</sequence>
<evidence type="ECO:0000313" key="3">
    <source>
        <dbReference type="EMBL" id="MCS0500679.1"/>
    </source>
</evidence>